<gene>
    <name evidence="1" type="ORF">BK665_18315</name>
</gene>
<proteinExistence type="predicted"/>
<organism evidence="1 2">
    <name type="scientific">Pseudomonas frederiksbergensis</name>
    <dbReference type="NCBI Taxonomy" id="104087"/>
    <lineage>
        <taxon>Bacteria</taxon>
        <taxon>Pseudomonadati</taxon>
        <taxon>Pseudomonadota</taxon>
        <taxon>Gammaproteobacteria</taxon>
        <taxon>Pseudomonadales</taxon>
        <taxon>Pseudomonadaceae</taxon>
        <taxon>Pseudomonas</taxon>
    </lineage>
</organism>
<accession>A0A423KG80</accession>
<reference evidence="1 2" key="1">
    <citation type="submission" date="2016-10" db="EMBL/GenBank/DDBJ databases">
        <title>Comparative genome analysis of multiple Pseudomonas spp. focuses on biocontrol and plant growth promoting traits.</title>
        <authorList>
            <person name="Tao X.-Y."/>
            <person name="Taylor C.G."/>
        </authorList>
    </citation>
    <scope>NUCLEOTIDE SEQUENCE [LARGE SCALE GENOMIC DNA]</scope>
    <source>
        <strain evidence="1 2">39A2</strain>
    </source>
</reference>
<evidence type="ECO:0000313" key="2">
    <source>
        <dbReference type="Proteomes" id="UP000283627"/>
    </source>
</evidence>
<dbReference type="AlphaFoldDB" id="A0A423KG80"/>
<evidence type="ECO:0000313" key="1">
    <source>
        <dbReference type="EMBL" id="RON51819.1"/>
    </source>
</evidence>
<name>A0A423KG80_9PSED</name>
<protein>
    <submittedName>
        <fullName evidence="1">Uncharacterized protein</fullName>
    </submittedName>
</protein>
<comment type="caution">
    <text evidence="1">The sequence shown here is derived from an EMBL/GenBank/DDBJ whole genome shotgun (WGS) entry which is preliminary data.</text>
</comment>
<dbReference type="RefSeq" id="WP_123408283.1">
    <property type="nucleotide sequence ID" value="NZ_MOBP01000012.1"/>
</dbReference>
<dbReference type="EMBL" id="MOBP01000012">
    <property type="protein sequence ID" value="RON51819.1"/>
    <property type="molecule type" value="Genomic_DNA"/>
</dbReference>
<sequence>MALAAQPWRVTALPVDKNLDWALNLQIALGILARSQLVGQIVAFARIPDLVIRTIMLLCSAIRKYRLEPKELPNCLIKHDSPAIRADGIKLIITAGRLPLHSRSQPETLVMSRKNN</sequence>
<dbReference type="Proteomes" id="UP000283627">
    <property type="component" value="Unassembled WGS sequence"/>
</dbReference>